<dbReference type="EMBL" id="JHEG02000068">
    <property type="protein sequence ID" value="KIE06336.1"/>
    <property type="molecule type" value="Genomic_DNA"/>
</dbReference>
<protein>
    <submittedName>
        <fullName evidence="1">Uncharacterized protein</fullName>
    </submittedName>
</protein>
<organism evidence="1">
    <name type="scientific">Tolypothrix bouteillei VB521301</name>
    <dbReference type="NCBI Taxonomy" id="1479485"/>
    <lineage>
        <taxon>Bacteria</taxon>
        <taxon>Bacillati</taxon>
        <taxon>Cyanobacteriota</taxon>
        <taxon>Cyanophyceae</taxon>
        <taxon>Nostocales</taxon>
        <taxon>Tolypothrichaceae</taxon>
        <taxon>Tolypothrix</taxon>
    </lineage>
</organism>
<sequence>MKLKATTNLRIEGSTLTRVASNPSVRKRIDCDFYANHYLGELASPIWCPGSTYQVVTSKGLLTVFKHDVIDFR</sequence>
<comment type="caution">
    <text evidence="1">The sequence shown here is derived from an EMBL/GenBank/DDBJ whole genome shotgun (WGS) entry which is preliminary data.</text>
</comment>
<dbReference type="STRING" id="1479485.DA73_0245420"/>
<proteinExistence type="predicted"/>
<dbReference type="AlphaFoldDB" id="A0A0C1N1S0"/>
<gene>
    <name evidence="1" type="ORF">DA73_0245420</name>
</gene>
<accession>A0A0C1N1S0</accession>
<reference evidence="1" key="1">
    <citation type="journal article" date="2015" name="Genome Announc.">
        <title>Draft Genome Sequence of Tolypothrix boutellei Strain VB521301.</title>
        <authorList>
            <person name="Chandrababunaidu M.M."/>
            <person name="Singh D."/>
            <person name="Sen D."/>
            <person name="Bhan S."/>
            <person name="Das S."/>
            <person name="Gupta A."/>
            <person name="Adhikary S.P."/>
            <person name="Tripathy S."/>
        </authorList>
    </citation>
    <scope>NUCLEOTIDE SEQUENCE</scope>
    <source>
        <strain evidence="1">VB521301</strain>
    </source>
</reference>
<name>A0A0C1N1S0_9CYAN</name>
<evidence type="ECO:0000313" key="1">
    <source>
        <dbReference type="EMBL" id="KIE06336.1"/>
    </source>
</evidence>